<comment type="caution">
    <text evidence="2">The sequence shown here is derived from an EMBL/GenBank/DDBJ whole genome shotgun (WGS) entry which is preliminary data.</text>
</comment>
<gene>
    <name evidence="2" type="ORF">Cfor_09753</name>
</gene>
<evidence type="ECO:0000313" key="2">
    <source>
        <dbReference type="EMBL" id="GFG29236.1"/>
    </source>
</evidence>
<dbReference type="AlphaFoldDB" id="A0A6L2PA84"/>
<evidence type="ECO:0000256" key="1">
    <source>
        <dbReference type="SAM" id="SignalP"/>
    </source>
</evidence>
<protein>
    <submittedName>
        <fullName evidence="2">Uncharacterized protein</fullName>
    </submittedName>
</protein>
<proteinExistence type="predicted"/>
<dbReference type="InParanoid" id="A0A6L2PA84"/>
<dbReference type="Proteomes" id="UP000502823">
    <property type="component" value="Unassembled WGS sequence"/>
</dbReference>
<keyword evidence="3" id="KW-1185">Reference proteome</keyword>
<accession>A0A6L2PA84</accession>
<evidence type="ECO:0000313" key="3">
    <source>
        <dbReference type="Proteomes" id="UP000502823"/>
    </source>
</evidence>
<dbReference type="EMBL" id="BLKM01000120">
    <property type="protein sequence ID" value="GFG29236.1"/>
    <property type="molecule type" value="Genomic_DNA"/>
</dbReference>
<name>A0A6L2PA84_COPFO</name>
<sequence>MASSHRQMLLVGILLGLACSLSLTKLLLCVFAEISPGAGDKTEADIWLQENDLQQYQSYFRERGG</sequence>
<dbReference type="PROSITE" id="PS51257">
    <property type="entry name" value="PROKAR_LIPOPROTEIN"/>
    <property type="match status" value="1"/>
</dbReference>
<feature type="signal peptide" evidence="1">
    <location>
        <begin position="1"/>
        <end position="20"/>
    </location>
</feature>
<feature type="chain" id="PRO_5026855227" evidence="1">
    <location>
        <begin position="21"/>
        <end position="65"/>
    </location>
</feature>
<organism evidence="2 3">
    <name type="scientific">Coptotermes formosanus</name>
    <name type="common">Formosan subterranean termite</name>
    <dbReference type="NCBI Taxonomy" id="36987"/>
    <lineage>
        <taxon>Eukaryota</taxon>
        <taxon>Metazoa</taxon>
        <taxon>Ecdysozoa</taxon>
        <taxon>Arthropoda</taxon>
        <taxon>Hexapoda</taxon>
        <taxon>Insecta</taxon>
        <taxon>Pterygota</taxon>
        <taxon>Neoptera</taxon>
        <taxon>Polyneoptera</taxon>
        <taxon>Dictyoptera</taxon>
        <taxon>Blattodea</taxon>
        <taxon>Blattoidea</taxon>
        <taxon>Termitoidae</taxon>
        <taxon>Rhinotermitidae</taxon>
        <taxon>Coptotermes</taxon>
    </lineage>
</organism>
<keyword evidence="1" id="KW-0732">Signal</keyword>
<reference evidence="3" key="1">
    <citation type="submission" date="2020-01" db="EMBL/GenBank/DDBJ databases">
        <title>Draft genome sequence of the Termite Coptotermes fromosanus.</title>
        <authorList>
            <person name="Itakura S."/>
            <person name="Yosikawa Y."/>
            <person name="Umezawa K."/>
        </authorList>
    </citation>
    <scope>NUCLEOTIDE SEQUENCE [LARGE SCALE GENOMIC DNA]</scope>
</reference>